<dbReference type="STRING" id="1434701.SAMN05443634_103296"/>
<keyword evidence="4" id="KW-1185">Reference proteome</keyword>
<evidence type="ECO:0000313" key="1">
    <source>
        <dbReference type="EMBL" id="GGF10297.1"/>
    </source>
</evidence>
<accession>A0A1M6VF16</accession>
<dbReference type="AlphaFoldDB" id="A0A1M6VF16"/>
<protein>
    <submittedName>
        <fullName evidence="2">Uncharacterized protein</fullName>
    </submittedName>
</protein>
<dbReference type="EMBL" id="FRBH01000003">
    <property type="protein sequence ID" value="SHK80039.1"/>
    <property type="molecule type" value="Genomic_DNA"/>
</dbReference>
<sequence>MKKFLFIFLIGTITLFAQTVNKSIERDFNAYSKLIVEKKIDKAMEYINPKLFNIATKEQMIAMLESIYNVPEIDIKLSMPTIDSYGNLQTVEGINYVKIQVTTPIEMKFNNPEFKDEMIPLYLASFEQEFGKGNVVFDEKVKAFKISSSNPVIASSTDQNKNWKFITVDNKEVSVLLETIVPLEVLE</sequence>
<dbReference type="EMBL" id="BMFL01000026">
    <property type="protein sequence ID" value="GGF10297.1"/>
    <property type="molecule type" value="Genomic_DNA"/>
</dbReference>
<proteinExistence type="predicted"/>
<dbReference type="OrthoDB" id="982449at2"/>
<dbReference type="RefSeq" id="WP_072930333.1">
    <property type="nucleotide sequence ID" value="NZ_BMFL01000026.1"/>
</dbReference>
<reference evidence="1" key="1">
    <citation type="journal article" date="2014" name="Int. J. Syst. Evol. Microbiol.">
        <title>Complete genome of a new Firmicutes species belonging to the dominant human colonic microbiota ('Ruminococcus bicirculans') reveals two chromosomes and a selective capacity to utilize plant glucans.</title>
        <authorList>
            <consortium name="NISC Comparative Sequencing Program"/>
            <person name="Wegmann U."/>
            <person name="Louis P."/>
            <person name="Goesmann A."/>
            <person name="Henrissat B."/>
            <person name="Duncan S.H."/>
            <person name="Flint H.J."/>
        </authorList>
    </citation>
    <scope>NUCLEOTIDE SEQUENCE</scope>
    <source>
        <strain evidence="1">CGMCC 1.12707</strain>
    </source>
</reference>
<reference evidence="4" key="4">
    <citation type="journal article" date="2019" name="Int. J. Syst. Evol. Microbiol.">
        <title>The Global Catalogue of Microorganisms (GCM) 10K type strain sequencing project: providing services to taxonomists for standard genome sequencing and annotation.</title>
        <authorList>
            <consortium name="The Broad Institute Genomics Platform"/>
            <consortium name="The Broad Institute Genome Sequencing Center for Infectious Disease"/>
            <person name="Wu L."/>
            <person name="Ma J."/>
        </authorList>
    </citation>
    <scope>NUCLEOTIDE SEQUENCE [LARGE SCALE GENOMIC DNA]</scope>
    <source>
        <strain evidence="4">CGMCC 1.12707</strain>
    </source>
</reference>
<evidence type="ECO:0000313" key="4">
    <source>
        <dbReference type="Proteomes" id="UP000650994"/>
    </source>
</evidence>
<reference evidence="3" key="2">
    <citation type="submission" date="2016-11" db="EMBL/GenBank/DDBJ databases">
        <authorList>
            <person name="Varghese N."/>
            <person name="Submissions S."/>
        </authorList>
    </citation>
    <scope>NUCLEOTIDE SEQUENCE [LARGE SCALE GENOMIC DNA]</scope>
    <source>
        <strain evidence="3">DSM 27989</strain>
    </source>
</reference>
<evidence type="ECO:0000313" key="2">
    <source>
        <dbReference type="EMBL" id="SHK80039.1"/>
    </source>
</evidence>
<dbReference type="Proteomes" id="UP000650994">
    <property type="component" value="Unassembled WGS sequence"/>
</dbReference>
<organism evidence="2 3">
    <name type="scientific">Chishuiella changwenlii</name>
    <dbReference type="NCBI Taxonomy" id="1434701"/>
    <lineage>
        <taxon>Bacteria</taxon>
        <taxon>Pseudomonadati</taxon>
        <taxon>Bacteroidota</taxon>
        <taxon>Flavobacteriia</taxon>
        <taxon>Flavobacteriales</taxon>
        <taxon>Weeksellaceae</taxon>
        <taxon>Chishuiella</taxon>
    </lineage>
</organism>
<dbReference type="Proteomes" id="UP000184120">
    <property type="component" value="Unassembled WGS sequence"/>
</dbReference>
<gene>
    <name evidence="1" type="ORF">GCM10010984_29300</name>
    <name evidence="2" type="ORF">SAMN05443634_103296</name>
</gene>
<reference evidence="1" key="5">
    <citation type="submission" date="2024-05" db="EMBL/GenBank/DDBJ databases">
        <authorList>
            <person name="Sun Q."/>
            <person name="Zhou Y."/>
        </authorList>
    </citation>
    <scope>NUCLEOTIDE SEQUENCE</scope>
    <source>
        <strain evidence="1">CGMCC 1.12707</strain>
    </source>
</reference>
<evidence type="ECO:0000313" key="3">
    <source>
        <dbReference type="Proteomes" id="UP000184120"/>
    </source>
</evidence>
<name>A0A1M6VF16_9FLAO</name>
<reference evidence="2" key="3">
    <citation type="submission" date="2016-11" db="EMBL/GenBank/DDBJ databases">
        <authorList>
            <person name="Jaros S."/>
            <person name="Januszkiewicz K."/>
            <person name="Wedrychowicz H."/>
        </authorList>
    </citation>
    <scope>NUCLEOTIDE SEQUENCE [LARGE SCALE GENOMIC DNA]</scope>
    <source>
        <strain evidence="2">DSM 27989</strain>
    </source>
</reference>